<name>A0A0F9VBX5_9ZZZZ</name>
<dbReference type="Gene3D" id="1.10.10.10">
    <property type="entry name" value="Winged helix-like DNA-binding domain superfamily/Winged helix DNA-binding domain"/>
    <property type="match status" value="1"/>
</dbReference>
<feature type="domain" description="RNA polymerase sigma-70 region 4" evidence="2">
    <location>
        <begin position="67"/>
        <end position="114"/>
    </location>
</feature>
<dbReference type="SUPFAM" id="SSF88659">
    <property type="entry name" value="Sigma3 and sigma4 domains of RNA polymerase sigma factors"/>
    <property type="match status" value="1"/>
</dbReference>
<protein>
    <recommendedName>
        <fullName evidence="2">RNA polymerase sigma-70 region 4 domain-containing protein</fullName>
    </recommendedName>
</protein>
<dbReference type="GO" id="GO:0006352">
    <property type="term" value="P:DNA-templated transcription initiation"/>
    <property type="evidence" value="ECO:0007669"/>
    <property type="project" value="InterPro"/>
</dbReference>
<dbReference type="PANTHER" id="PTHR30603">
    <property type="entry name" value="RNA POLYMERASE SIGMA FACTOR RPO"/>
    <property type="match status" value="1"/>
</dbReference>
<dbReference type="EMBL" id="LAZR01000029">
    <property type="protein sequence ID" value="KKO02676.1"/>
    <property type="molecule type" value="Genomic_DNA"/>
</dbReference>
<dbReference type="InterPro" id="IPR050239">
    <property type="entry name" value="Sigma-70_RNA_pol_init_factors"/>
</dbReference>
<dbReference type="PANTHER" id="PTHR30603:SF47">
    <property type="entry name" value="RNA POLYMERASE SIGMA FACTOR SIGD, CHLOROPLASTIC"/>
    <property type="match status" value="1"/>
</dbReference>
<dbReference type="PRINTS" id="PR00046">
    <property type="entry name" value="SIGMA70FCT"/>
</dbReference>
<keyword evidence="1" id="KW-0175">Coiled coil</keyword>
<dbReference type="Pfam" id="PF04545">
    <property type="entry name" value="Sigma70_r4"/>
    <property type="match status" value="1"/>
</dbReference>
<dbReference type="GO" id="GO:0003700">
    <property type="term" value="F:DNA-binding transcription factor activity"/>
    <property type="evidence" value="ECO:0007669"/>
    <property type="project" value="InterPro"/>
</dbReference>
<gene>
    <name evidence="3" type="ORF">LCGC14_0101240</name>
</gene>
<dbReference type="InterPro" id="IPR013324">
    <property type="entry name" value="RNA_pol_sigma_r3/r4-like"/>
</dbReference>
<evidence type="ECO:0000256" key="1">
    <source>
        <dbReference type="SAM" id="Coils"/>
    </source>
</evidence>
<reference evidence="3" key="1">
    <citation type="journal article" date="2015" name="Nature">
        <title>Complex archaea that bridge the gap between prokaryotes and eukaryotes.</title>
        <authorList>
            <person name="Spang A."/>
            <person name="Saw J.H."/>
            <person name="Jorgensen S.L."/>
            <person name="Zaremba-Niedzwiedzka K."/>
            <person name="Martijn J."/>
            <person name="Lind A.E."/>
            <person name="van Eijk R."/>
            <person name="Schleper C."/>
            <person name="Guy L."/>
            <person name="Ettema T.J."/>
        </authorList>
    </citation>
    <scope>NUCLEOTIDE SEQUENCE</scope>
</reference>
<evidence type="ECO:0000259" key="2">
    <source>
        <dbReference type="Pfam" id="PF04545"/>
    </source>
</evidence>
<feature type="coiled-coil region" evidence="1">
    <location>
        <begin position="139"/>
        <end position="166"/>
    </location>
</feature>
<comment type="caution">
    <text evidence="3">The sequence shown here is derived from an EMBL/GenBank/DDBJ whole genome shotgun (WGS) entry which is preliminary data.</text>
</comment>
<sequence>MGETEFSAEEKYQFYQRLMMAIFRMMRDARFLICYPYIIEEEEEVSLEEGMKKVFETLPDFPSWPKEKQIQLLNLRFGLEDGEARRLAKVAKEFEITRERIRQVEARILRVLRHPSRSRFLVRFLLPTPEQEAENLRRFKELEEKKEGLETTIQTLGEEIRDIREERKRLEIFLKRFSLTLKDLDPRTRTRTRSGLRDALQRAALRRPGTTPRLVVIAYNRLVQNGIDSLSQLRAIMDFNEVNIAAIRNLGQKSFLLISQALEMTKEETN</sequence>
<organism evidence="3">
    <name type="scientific">marine sediment metagenome</name>
    <dbReference type="NCBI Taxonomy" id="412755"/>
    <lineage>
        <taxon>unclassified sequences</taxon>
        <taxon>metagenomes</taxon>
        <taxon>ecological metagenomes</taxon>
    </lineage>
</organism>
<dbReference type="InterPro" id="IPR007630">
    <property type="entry name" value="RNA_pol_sigma70_r4"/>
</dbReference>
<dbReference type="AlphaFoldDB" id="A0A0F9VBX5"/>
<accession>A0A0F9VBX5</accession>
<proteinExistence type="predicted"/>
<evidence type="ECO:0000313" key="3">
    <source>
        <dbReference type="EMBL" id="KKO02676.1"/>
    </source>
</evidence>
<dbReference type="InterPro" id="IPR036388">
    <property type="entry name" value="WH-like_DNA-bd_sf"/>
</dbReference>
<dbReference type="InterPro" id="IPR000943">
    <property type="entry name" value="RNA_pol_sigma70"/>
</dbReference>